<comment type="subcellular location">
    <subcellularLocation>
        <location evidence="1">Cell inner membrane</location>
        <topology evidence="1">Multi-pass membrane protein</topology>
    </subcellularLocation>
    <subcellularLocation>
        <location evidence="9">Cell membrane</location>
        <topology evidence="9">Multi-pass membrane protein</topology>
    </subcellularLocation>
</comment>
<protein>
    <recommendedName>
        <fullName evidence="9">Transport permease protein</fullName>
    </recommendedName>
</protein>
<evidence type="ECO:0000256" key="8">
    <source>
        <dbReference type="ARBA" id="ARBA00023136"/>
    </source>
</evidence>
<dbReference type="PANTHER" id="PTHR30413">
    <property type="entry name" value="INNER MEMBRANE TRANSPORT PERMEASE"/>
    <property type="match status" value="1"/>
</dbReference>
<evidence type="ECO:0000259" key="10">
    <source>
        <dbReference type="PROSITE" id="PS51012"/>
    </source>
</evidence>
<evidence type="ECO:0000256" key="4">
    <source>
        <dbReference type="ARBA" id="ARBA00022475"/>
    </source>
</evidence>
<feature type="transmembrane region" description="Helical" evidence="9">
    <location>
        <begin position="195"/>
        <end position="213"/>
    </location>
</feature>
<keyword evidence="6 9" id="KW-0812">Transmembrane</keyword>
<comment type="similarity">
    <text evidence="2 9">Belongs to the ABC-2 integral membrane protein family.</text>
</comment>
<dbReference type="Pfam" id="PF01061">
    <property type="entry name" value="ABC2_membrane"/>
    <property type="match status" value="1"/>
</dbReference>
<keyword evidence="5" id="KW-0997">Cell inner membrane</keyword>
<sequence>MPLETRIYQKENHLKLGHLFKASFKDMLSSRFLAKQLAVRDIKAQYRQSFFGILWAFITPMFTALVWVFLSRSGTVTLTETGAPYPVFAFTGTLIWSIITESINAPTASTKSAKGIMSKINFPKEALVLSGVYKLLFNTCIKTLLLLFFVFFYGVGFHVSQLFFPLAILMAILFGTTIGLFLTPIGMLYNDVGKIISVGLSFLMYVTPVVYVIPKEGLMKTIMELNPLTPLILTSRDLILGNPPAFLNYFLILFAVSALLFSVALVFYRISIPILVERSNA</sequence>
<evidence type="ECO:0000256" key="2">
    <source>
        <dbReference type="ARBA" id="ARBA00007783"/>
    </source>
</evidence>
<dbReference type="InterPro" id="IPR047817">
    <property type="entry name" value="ABC2_TM_bact-type"/>
</dbReference>
<dbReference type="Proteomes" id="UP000441333">
    <property type="component" value="Unassembled WGS sequence"/>
</dbReference>
<proteinExistence type="inferred from homology"/>
<evidence type="ECO:0000313" key="11">
    <source>
        <dbReference type="EMBL" id="KAB1067014.1"/>
    </source>
</evidence>
<evidence type="ECO:0000256" key="5">
    <source>
        <dbReference type="ARBA" id="ARBA00022519"/>
    </source>
</evidence>
<evidence type="ECO:0000256" key="3">
    <source>
        <dbReference type="ARBA" id="ARBA00022448"/>
    </source>
</evidence>
<organism evidence="11 12">
    <name type="scientific">Pseudotamlana haliotis</name>
    <dbReference type="NCBI Taxonomy" id="2614804"/>
    <lineage>
        <taxon>Bacteria</taxon>
        <taxon>Pseudomonadati</taxon>
        <taxon>Bacteroidota</taxon>
        <taxon>Flavobacteriia</taxon>
        <taxon>Flavobacteriales</taxon>
        <taxon>Flavobacteriaceae</taxon>
        <taxon>Pseudotamlana</taxon>
    </lineage>
</organism>
<keyword evidence="3 9" id="KW-0813">Transport</keyword>
<accession>A0A6N6MFU3</accession>
<feature type="domain" description="ABC transmembrane type-2" evidence="10">
    <location>
        <begin position="51"/>
        <end position="271"/>
    </location>
</feature>
<feature type="transmembrane region" description="Helical" evidence="9">
    <location>
        <begin position="50"/>
        <end position="70"/>
    </location>
</feature>
<feature type="transmembrane region" description="Helical" evidence="9">
    <location>
        <begin position="126"/>
        <end position="156"/>
    </location>
</feature>
<dbReference type="GO" id="GO:0140359">
    <property type="term" value="F:ABC-type transporter activity"/>
    <property type="evidence" value="ECO:0007669"/>
    <property type="project" value="InterPro"/>
</dbReference>
<dbReference type="PANTHER" id="PTHR30413:SF8">
    <property type="entry name" value="TRANSPORT PERMEASE PROTEIN"/>
    <property type="match status" value="1"/>
</dbReference>
<feature type="transmembrane region" description="Helical" evidence="9">
    <location>
        <begin position="82"/>
        <end position="105"/>
    </location>
</feature>
<name>A0A6N6MFU3_9FLAO</name>
<keyword evidence="4 9" id="KW-1003">Cell membrane</keyword>
<keyword evidence="8 9" id="KW-0472">Membrane</keyword>
<feature type="transmembrane region" description="Helical" evidence="9">
    <location>
        <begin position="162"/>
        <end position="183"/>
    </location>
</feature>
<evidence type="ECO:0000256" key="9">
    <source>
        <dbReference type="RuleBase" id="RU361157"/>
    </source>
</evidence>
<evidence type="ECO:0000256" key="7">
    <source>
        <dbReference type="ARBA" id="ARBA00022989"/>
    </source>
</evidence>
<feature type="transmembrane region" description="Helical" evidence="9">
    <location>
        <begin position="246"/>
        <end position="268"/>
    </location>
</feature>
<dbReference type="GO" id="GO:0005886">
    <property type="term" value="C:plasma membrane"/>
    <property type="evidence" value="ECO:0007669"/>
    <property type="project" value="UniProtKB-SubCell"/>
</dbReference>
<dbReference type="InterPro" id="IPR013525">
    <property type="entry name" value="ABC2_TM"/>
</dbReference>
<evidence type="ECO:0000313" key="12">
    <source>
        <dbReference type="Proteomes" id="UP000441333"/>
    </source>
</evidence>
<keyword evidence="7 9" id="KW-1133">Transmembrane helix</keyword>
<dbReference type="EMBL" id="WAAT01000050">
    <property type="protein sequence ID" value="KAB1067014.1"/>
    <property type="molecule type" value="Genomic_DNA"/>
</dbReference>
<dbReference type="RefSeq" id="WP_150939893.1">
    <property type="nucleotide sequence ID" value="NZ_WAAT01000050.1"/>
</dbReference>
<reference evidence="11 12" key="1">
    <citation type="submission" date="2019-09" db="EMBL/GenBank/DDBJ databases">
        <authorList>
            <person name="Cao W.R."/>
        </authorList>
    </citation>
    <scope>NUCLEOTIDE SEQUENCE [LARGE SCALE GENOMIC DNA]</scope>
    <source>
        <strain evidence="11 12">B1N29</strain>
    </source>
</reference>
<evidence type="ECO:0000256" key="1">
    <source>
        <dbReference type="ARBA" id="ARBA00004429"/>
    </source>
</evidence>
<keyword evidence="12" id="KW-1185">Reference proteome</keyword>
<evidence type="ECO:0000256" key="6">
    <source>
        <dbReference type="ARBA" id="ARBA00022692"/>
    </source>
</evidence>
<dbReference type="GO" id="GO:0015920">
    <property type="term" value="P:lipopolysaccharide transport"/>
    <property type="evidence" value="ECO:0007669"/>
    <property type="project" value="TreeGrafter"/>
</dbReference>
<dbReference type="AlphaFoldDB" id="A0A6N6MFU3"/>
<comment type="caution">
    <text evidence="11">The sequence shown here is derived from an EMBL/GenBank/DDBJ whole genome shotgun (WGS) entry which is preliminary data.</text>
</comment>
<gene>
    <name evidence="11" type="ORF">F6U93_11370</name>
</gene>
<dbReference type="PROSITE" id="PS51012">
    <property type="entry name" value="ABC_TM2"/>
    <property type="match status" value="1"/>
</dbReference>